<evidence type="ECO:0000256" key="1">
    <source>
        <dbReference type="ARBA" id="ARBA00004141"/>
    </source>
</evidence>
<evidence type="ECO:0000256" key="2">
    <source>
        <dbReference type="ARBA" id="ARBA00005887"/>
    </source>
</evidence>
<evidence type="ECO:0000259" key="10">
    <source>
        <dbReference type="Pfam" id="PF00909"/>
    </source>
</evidence>
<sequence length="423" mass="44069">MSDVAAAAAPPPPAAGDVAWVLTGAALVFIMIPGLGYFYAGMARDKNALSLMLISLLSLAIVLLQCGGVNPWRAAIWAVFDGDRPTEQIGALCVVLAVLQAPAVPHAAFDALGIVPGRIAKARKLLAGLGATTGTAARDAARRGESVDQMQAAFRPPTPVESTAESTEAAERKAPGPRPMSPWRRLMADAPESPSADPPRDEQDDDASPNHAVYASIARILDRAAATGTADRTVLALTAALLLETRCVRDGTSSGSGPRTWTPLPLADAAPRASVQARVARAVRAYVAAHHVTCATATVADLGAVLADIGTLLDSRPGATVRAASEEQAAGTMLLAWHLLVAPLPAAPPPVVDPVAVAVAPVTPVAGLRRQSVHHHHRGAFVGERRAWGWRASRWRTDRCTRRRHPATAGGGGGRDDAERAWA</sequence>
<evidence type="ECO:0000256" key="9">
    <source>
        <dbReference type="SAM" id="Phobius"/>
    </source>
</evidence>
<keyword evidence="7" id="KW-0924">Ammonia transport</keyword>
<name>A0A0L0T8H6_ALLM3</name>
<keyword evidence="6 9" id="KW-0472">Membrane</keyword>
<dbReference type="Pfam" id="PF00909">
    <property type="entry name" value="Ammonium_transp"/>
    <property type="match status" value="1"/>
</dbReference>
<dbReference type="PANTHER" id="PTHR43029">
    <property type="entry name" value="AMMONIUM TRANSPORTER MEP2"/>
    <property type="match status" value="1"/>
</dbReference>
<feature type="region of interest" description="Disordered" evidence="8">
    <location>
        <begin position="137"/>
        <end position="208"/>
    </location>
</feature>
<dbReference type="GO" id="GO:0005886">
    <property type="term" value="C:plasma membrane"/>
    <property type="evidence" value="ECO:0007669"/>
    <property type="project" value="TreeGrafter"/>
</dbReference>
<evidence type="ECO:0000256" key="4">
    <source>
        <dbReference type="ARBA" id="ARBA00022692"/>
    </source>
</evidence>
<keyword evidence="3" id="KW-0813">Transport</keyword>
<dbReference type="EMBL" id="GG745368">
    <property type="protein sequence ID" value="KNE70874.1"/>
    <property type="molecule type" value="Genomic_DNA"/>
</dbReference>
<dbReference type="Proteomes" id="UP000054350">
    <property type="component" value="Unassembled WGS sequence"/>
</dbReference>
<dbReference type="eggNOG" id="KOG0682">
    <property type="taxonomic scope" value="Eukaryota"/>
</dbReference>
<dbReference type="Gene3D" id="1.10.3430.10">
    <property type="entry name" value="Ammonium transporter AmtB like domains"/>
    <property type="match status" value="1"/>
</dbReference>
<feature type="transmembrane region" description="Helical" evidence="9">
    <location>
        <begin position="47"/>
        <end position="64"/>
    </location>
</feature>
<dbReference type="InterPro" id="IPR001905">
    <property type="entry name" value="Ammonium_transpt"/>
</dbReference>
<dbReference type="SUPFAM" id="SSF111352">
    <property type="entry name" value="Ammonium transporter"/>
    <property type="match status" value="1"/>
</dbReference>
<evidence type="ECO:0000313" key="12">
    <source>
        <dbReference type="Proteomes" id="UP000054350"/>
    </source>
</evidence>
<comment type="subcellular location">
    <subcellularLocation>
        <location evidence="1">Membrane</location>
        <topology evidence="1">Multi-pass membrane protein</topology>
    </subcellularLocation>
</comment>
<proteinExistence type="inferred from homology"/>
<evidence type="ECO:0000256" key="5">
    <source>
        <dbReference type="ARBA" id="ARBA00022989"/>
    </source>
</evidence>
<dbReference type="InterPro" id="IPR029020">
    <property type="entry name" value="Ammonium/urea_transptr"/>
</dbReference>
<keyword evidence="5 9" id="KW-1133">Transmembrane helix</keyword>
<feature type="region of interest" description="Disordered" evidence="8">
    <location>
        <begin position="401"/>
        <end position="423"/>
    </location>
</feature>
<dbReference type="GO" id="GO:0008519">
    <property type="term" value="F:ammonium channel activity"/>
    <property type="evidence" value="ECO:0007669"/>
    <property type="project" value="InterPro"/>
</dbReference>
<evidence type="ECO:0000256" key="6">
    <source>
        <dbReference type="ARBA" id="ARBA00023136"/>
    </source>
</evidence>
<protein>
    <recommendedName>
        <fullName evidence="10">Ammonium transporter AmtB-like domain-containing protein</fullName>
    </recommendedName>
</protein>
<dbReference type="VEuPathDB" id="FungiDB:AMAG_20197"/>
<dbReference type="OrthoDB" id="534912at2759"/>
<organism evidence="11 12">
    <name type="scientific">Allomyces macrogynus (strain ATCC 38327)</name>
    <name type="common">Allomyces javanicus var. macrogynus</name>
    <dbReference type="NCBI Taxonomy" id="578462"/>
    <lineage>
        <taxon>Eukaryota</taxon>
        <taxon>Fungi</taxon>
        <taxon>Fungi incertae sedis</taxon>
        <taxon>Blastocladiomycota</taxon>
        <taxon>Blastocladiomycetes</taxon>
        <taxon>Blastocladiales</taxon>
        <taxon>Blastocladiaceae</taxon>
        <taxon>Allomyces</taxon>
    </lineage>
</organism>
<accession>A0A0L0T8H6</accession>
<reference evidence="11 12" key="1">
    <citation type="submission" date="2009-11" db="EMBL/GenBank/DDBJ databases">
        <title>Annotation of Allomyces macrogynus ATCC 38327.</title>
        <authorList>
            <consortium name="The Broad Institute Genome Sequencing Platform"/>
            <person name="Russ C."/>
            <person name="Cuomo C."/>
            <person name="Burger G."/>
            <person name="Gray M.W."/>
            <person name="Holland P.W.H."/>
            <person name="King N."/>
            <person name="Lang F.B.F."/>
            <person name="Roger A.J."/>
            <person name="Ruiz-Trillo I."/>
            <person name="Young S.K."/>
            <person name="Zeng Q."/>
            <person name="Gargeya S."/>
            <person name="Fitzgerald M."/>
            <person name="Haas B."/>
            <person name="Abouelleil A."/>
            <person name="Alvarado L."/>
            <person name="Arachchi H.M."/>
            <person name="Berlin A."/>
            <person name="Chapman S.B."/>
            <person name="Gearin G."/>
            <person name="Goldberg J."/>
            <person name="Griggs A."/>
            <person name="Gujja S."/>
            <person name="Hansen M."/>
            <person name="Heiman D."/>
            <person name="Howarth C."/>
            <person name="Larimer J."/>
            <person name="Lui A."/>
            <person name="MacDonald P.J.P."/>
            <person name="McCowen C."/>
            <person name="Montmayeur A."/>
            <person name="Murphy C."/>
            <person name="Neiman D."/>
            <person name="Pearson M."/>
            <person name="Priest M."/>
            <person name="Roberts A."/>
            <person name="Saif S."/>
            <person name="Shea T."/>
            <person name="Sisk P."/>
            <person name="Stolte C."/>
            <person name="Sykes S."/>
            <person name="Wortman J."/>
            <person name="Nusbaum C."/>
            <person name="Birren B."/>
        </authorList>
    </citation>
    <scope>NUCLEOTIDE SEQUENCE [LARGE SCALE GENOMIC DNA]</scope>
    <source>
        <strain evidence="11 12">ATCC 38327</strain>
    </source>
</reference>
<evidence type="ECO:0000256" key="8">
    <source>
        <dbReference type="SAM" id="MobiDB-lite"/>
    </source>
</evidence>
<evidence type="ECO:0000256" key="7">
    <source>
        <dbReference type="ARBA" id="ARBA00023177"/>
    </source>
</evidence>
<dbReference type="PANTHER" id="PTHR43029:SF10">
    <property type="entry name" value="AMMONIUM TRANSPORTER MEP2"/>
    <property type="match status" value="1"/>
</dbReference>
<reference evidence="12" key="2">
    <citation type="submission" date="2009-11" db="EMBL/GenBank/DDBJ databases">
        <title>The Genome Sequence of Allomyces macrogynus strain ATCC 38327.</title>
        <authorList>
            <consortium name="The Broad Institute Genome Sequencing Platform"/>
            <person name="Russ C."/>
            <person name="Cuomo C."/>
            <person name="Shea T."/>
            <person name="Young S.K."/>
            <person name="Zeng Q."/>
            <person name="Koehrsen M."/>
            <person name="Haas B."/>
            <person name="Borodovsky M."/>
            <person name="Guigo R."/>
            <person name="Alvarado L."/>
            <person name="Berlin A."/>
            <person name="Borenstein D."/>
            <person name="Chen Z."/>
            <person name="Engels R."/>
            <person name="Freedman E."/>
            <person name="Gellesch M."/>
            <person name="Goldberg J."/>
            <person name="Griggs A."/>
            <person name="Gujja S."/>
            <person name="Heiman D."/>
            <person name="Hepburn T."/>
            <person name="Howarth C."/>
            <person name="Jen D."/>
            <person name="Larson L."/>
            <person name="Lewis B."/>
            <person name="Mehta T."/>
            <person name="Park D."/>
            <person name="Pearson M."/>
            <person name="Roberts A."/>
            <person name="Saif S."/>
            <person name="Shenoy N."/>
            <person name="Sisk P."/>
            <person name="Stolte C."/>
            <person name="Sykes S."/>
            <person name="Walk T."/>
            <person name="White J."/>
            <person name="Yandava C."/>
            <person name="Burger G."/>
            <person name="Gray M.W."/>
            <person name="Holland P.W.H."/>
            <person name="King N."/>
            <person name="Lang F.B.F."/>
            <person name="Roger A.J."/>
            <person name="Ruiz-Trillo I."/>
            <person name="Lander E."/>
            <person name="Nusbaum C."/>
        </authorList>
    </citation>
    <scope>NUCLEOTIDE SEQUENCE [LARGE SCALE GENOMIC DNA]</scope>
    <source>
        <strain evidence="12">ATCC 38327</strain>
    </source>
</reference>
<gene>
    <name evidence="11" type="ORF">AMAG_20197</name>
</gene>
<keyword evidence="4 9" id="KW-0812">Transmembrane</keyword>
<feature type="compositionally biased region" description="Basic and acidic residues" evidence="8">
    <location>
        <begin position="414"/>
        <end position="423"/>
    </location>
</feature>
<feature type="transmembrane region" description="Helical" evidence="9">
    <location>
        <begin position="20"/>
        <end position="40"/>
    </location>
</feature>
<keyword evidence="12" id="KW-1185">Reference proteome</keyword>
<evidence type="ECO:0000256" key="3">
    <source>
        <dbReference type="ARBA" id="ARBA00022448"/>
    </source>
</evidence>
<dbReference type="AlphaFoldDB" id="A0A0L0T8H6"/>
<feature type="domain" description="Ammonium transporter AmtB-like" evidence="10">
    <location>
        <begin position="19"/>
        <end position="65"/>
    </location>
</feature>
<evidence type="ECO:0000313" key="11">
    <source>
        <dbReference type="EMBL" id="KNE70874.1"/>
    </source>
</evidence>
<dbReference type="InterPro" id="IPR024041">
    <property type="entry name" value="NH4_transpt_AmtB-like_dom"/>
</dbReference>
<dbReference type="STRING" id="578462.A0A0L0T8H6"/>
<comment type="similarity">
    <text evidence="2">Belongs to the ammonia transporter channel (TC 1.A.11.2) family.</text>
</comment>